<feature type="active site" evidence="7">
    <location>
        <position position="74"/>
    </location>
</feature>
<dbReference type="PRINTS" id="PR00727">
    <property type="entry name" value="LEADERPTASE"/>
</dbReference>
<evidence type="ECO:0000313" key="12">
    <source>
        <dbReference type="Proteomes" id="UP000190328"/>
    </source>
</evidence>
<dbReference type="InterPro" id="IPR000223">
    <property type="entry name" value="Pept_S26A_signal_pept_1"/>
</dbReference>
<evidence type="ECO:0000256" key="9">
    <source>
        <dbReference type="RuleBase" id="RU362042"/>
    </source>
</evidence>
<dbReference type="PROSITE" id="PS00501">
    <property type="entry name" value="SPASE_I_1"/>
    <property type="match status" value="1"/>
</dbReference>
<dbReference type="GO" id="GO:0004252">
    <property type="term" value="F:serine-type endopeptidase activity"/>
    <property type="evidence" value="ECO:0007669"/>
    <property type="project" value="InterPro"/>
</dbReference>
<dbReference type="EC" id="3.4.21.89" evidence="4 8"/>
<dbReference type="PANTHER" id="PTHR43390:SF1">
    <property type="entry name" value="CHLOROPLAST PROCESSING PEPTIDASE"/>
    <property type="match status" value="1"/>
</dbReference>
<comment type="catalytic activity">
    <reaction evidence="1 8">
        <text>Cleavage of hydrophobic, N-terminal signal or leader sequences from secreted and periplasmic proteins.</text>
        <dbReference type="EC" id="3.4.21.89"/>
    </reaction>
</comment>
<proteinExistence type="inferred from homology"/>
<sequence length="197" mass="22807">MIKFLKNWWEVIVFALVLLALRLFVFSPILVDGHSMDPTLQDGERMIMVKTAKIERFDIVVSGEPNEPKKNIIKRVIGMPGDTIKFDNDQLYINGKKTDEPYLDKYKALWKKTKLFDEYNFNAYFQELAKEASAFTMNSEGDATFEVKVPEGHYFLMGDDRLVSKDSRDPAVGPIEKKQLKGEAKLAFWPLNRFKLM</sequence>
<evidence type="ECO:0000256" key="1">
    <source>
        <dbReference type="ARBA" id="ARBA00000677"/>
    </source>
</evidence>
<dbReference type="Gene3D" id="2.10.109.10">
    <property type="entry name" value="Umud Fragment, subunit A"/>
    <property type="match status" value="1"/>
</dbReference>
<dbReference type="OrthoDB" id="9802919at2"/>
<organism evidence="11 12">
    <name type="scientific">Pilibacter termitis</name>
    <dbReference type="NCBI Taxonomy" id="263852"/>
    <lineage>
        <taxon>Bacteria</taxon>
        <taxon>Bacillati</taxon>
        <taxon>Bacillota</taxon>
        <taxon>Bacilli</taxon>
        <taxon>Lactobacillales</taxon>
        <taxon>Enterococcaceae</taxon>
        <taxon>Pilibacter</taxon>
    </lineage>
</organism>
<keyword evidence="5 8" id="KW-0645">Protease</keyword>
<evidence type="ECO:0000256" key="8">
    <source>
        <dbReference type="RuleBase" id="RU003993"/>
    </source>
</evidence>
<keyword evidence="12" id="KW-1185">Reference proteome</keyword>
<dbReference type="AlphaFoldDB" id="A0A1T4KGA6"/>
<dbReference type="CDD" id="cd06530">
    <property type="entry name" value="S26_SPase_I"/>
    <property type="match status" value="1"/>
</dbReference>
<dbReference type="GO" id="GO:0006465">
    <property type="term" value="P:signal peptide processing"/>
    <property type="evidence" value="ECO:0007669"/>
    <property type="project" value="InterPro"/>
</dbReference>
<comment type="subcellular location">
    <subcellularLocation>
        <location evidence="2">Cell membrane</location>
        <topology evidence="2">Single-pass type II membrane protein</topology>
    </subcellularLocation>
    <subcellularLocation>
        <location evidence="9">Membrane</location>
        <topology evidence="9">Single-pass type II membrane protein</topology>
    </subcellularLocation>
</comment>
<dbReference type="STRING" id="263852.SAMN02745116_00243"/>
<dbReference type="InterPro" id="IPR019533">
    <property type="entry name" value="Peptidase_S26"/>
</dbReference>
<evidence type="ECO:0000313" key="11">
    <source>
        <dbReference type="EMBL" id="SJZ41468.1"/>
    </source>
</evidence>
<evidence type="ECO:0000259" key="10">
    <source>
        <dbReference type="Pfam" id="PF10502"/>
    </source>
</evidence>
<dbReference type="GO" id="GO:0009003">
    <property type="term" value="F:signal peptidase activity"/>
    <property type="evidence" value="ECO:0007669"/>
    <property type="project" value="UniProtKB-EC"/>
</dbReference>
<dbReference type="InterPro" id="IPR019756">
    <property type="entry name" value="Pept_S26A_signal_pept_1_Ser-AS"/>
</dbReference>
<dbReference type="EMBL" id="FUXI01000002">
    <property type="protein sequence ID" value="SJZ41468.1"/>
    <property type="molecule type" value="Genomic_DNA"/>
</dbReference>
<feature type="active site" evidence="7">
    <location>
        <position position="35"/>
    </location>
</feature>
<name>A0A1T4KGA6_9ENTE</name>
<evidence type="ECO:0000256" key="4">
    <source>
        <dbReference type="ARBA" id="ARBA00013208"/>
    </source>
</evidence>
<dbReference type="InterPro" id="IPR019757">
    <property type="entry name" value="Pept_S26A_signal_pept_1_Lys-AS"/>
</dbReference>
<evidence type="ECO:0000256" key="6">
    <source>
        <dbReference type="ARBA" id="ARBA00022801"/>
    </source>
</evidence>
<dbReference type="PANTHER" id="PTHR43390">
    <property type="entry name" value="SIGNAL PEPTIDASE I"/>
    <property type="match status" value="1"/>
</dbReference>
<dbReference type="GO" id="GO:0005886">
    <property type="term" value="C:plasma membrane"/>
    <property type="evidence" value="ECO:0007669"/>
    <property type="project" value="UniProtKB-SubCell"/>
</dbReference>
<evidence type="ECO:0000256" key="3">
    <source>
        <dbReference type="ARBA" id="ARBA00009370"/>
    </source>
</evidence>
<dbReference type="Proteomes" id="UP000190328">
    <property type="component" value="Unassembled WGS sequence"/>
</dbReference>
<dbReference type="NCBIfam" id="TIGR02227">
    <property type="entry name" value="sigpep_I_bact"/>
    <property type="match status" value="1"/>
</dbReference>
<accession>A0A1T4KGA6</accession>
<evidence type="ECO:0000256" key="5">
    <source>
        <dbReference type="ARBA" id="ARBA00022670"/>
    </source>
</evidence>
<dbReference type="SUPFAM" id="SSF51306">
    <property type="entry name" value="LexA/Signal peptidase"/>
    <property type="match status" value="1"/>
</dbReference>
<comment type="similarity">
    <text evidence="3 9">Belongs to the peptidase S26 family.</text>
</comment>
<gene>
    <name evidence="11" type="ORF">SAMN02745116_00243</name>
</gene>
<protein>
    <recommendedName>
        <fullName evidence="4 8">Signal peptidase I</fullName>
        <ecNumber evidence="4 8">3.4.21.89</ecNumber>
    </recommendedName>
</protein>
<evidence type="ECO:0000256" key="7">
    <source>
        <dbReference type="PIRSR" id="PIRSR600223-1"/>
    </source>
</evidence>
<dbReference type="InterPro" id="IPR036286">
    <property type="entry name" value="LexA/Signal_pep-like_sf"/>
</dbReference>
<evidence type="ECO:0000256" key="2">
    <source>
        <dbReference type="ARBA" id="ARBA00004401"/>
    </source>
</evidence>
<dbReference type="PROSITE" id="PS00760">
    <property type="entry name" value="SPASE_I_2"/>
    <property type="match status" value="1"/>
</dbReference>
<dbReference type="Pfam" id="PF10502">
    <property type="entry name" value="Peptidase_S26"/>
    <property type="match status" value="1"/>
</dbReference>
<feature type="domain" description="Peptidase S26" evidence="10">
    <location>
        <begin position="6"/>
        <end position="189"/>
    </location>
</feature>
<keyword evidence="6 8" id="KW-0378">Hydrolase</keyword>
<reference evidence="11 12" key="1">
    <citation type="submission" date="2017-02" db="EMBL/GenBank/DDBJ databases">
        <authorList>
            <person name="Peterson S.W."/>
        </authorList>
    </citation>
    <scope>NUCLEOTIDE SEQUENCE [LARGE SCALE GENOMIC DNA]</scope>
    <source>
        <strain evidence="11 12">ATCC BAA-1030</strain>
    </source>
</reference>
<dbReference type="RefSeq" id="WP_078806216.1">
    <property type="nucleotide sequence ID" value="NZ_FUXI01000002.1"/>
</dbReference>